<dbReference type="PANTHER" id="PTHR46484:SF1">
    <property type="entry name" value="SCHWANN CELL MYELIN PROTEIN-RELATED"/>
    <property type="match status" value="1"/>
</dbReference>
<dbReference type="AlphaFoldDB" id="A0A8B9K8M2"/>
<dbReference type="Gene3D" id="2.60.40.10">
    <property type="entry name" value="Immunoglobulins"/>
    <property type="match status" value="2"/>
</dbReference>
<evidence type="ECO:0000313" key="2">
    <source>
        <dbReference type="Ensembl" id="ENSAMXP00005033235.1"/>
    </source>
</evidence>
<organism evidence="2 3">
    <name type="scientific">Astyanax mexicanus</name>
    <name type="common">Blind cave fish</name>
    <name type="synonym">Astyanax fasciatus mexicanus</name>
    <dbReference type="NCBI Taxonomy" id="7994"/>
    <lineage>
        <taxon>Eukaryota</taxon>
        <taxon>Metazoa</taxon>
        <taxon>Chordata</taxon>
        <taxon>Craniata</taxon>
        <taxon>Vertebrata</taxon>
        <taxon>Euteleostomi</taxon>
        <taxon>Actinopterygii</taxon>
        <taxon>Neopterygii</taxon>
        <taxon>Teleostei</taxon>
        <taxon>Ostariophysi</taxon>
        <taxon>Characiformes</taxon>
        <taxon>Characoidei</taxon>
        <taxon>Acestrorhamphidae</taxon>
        <taxon>Acestrorhamphinae</taxon>
        <taxon>Astyanax</taxon>
    </lineage>
</organism>
<name>A0A8B9K8M2_ASTMX</name>
<accession>A0A8B9K8M2</accession>
<keyword evidence="1" id="KW-0472">Membrane</keyword>
<keyword evidence="1" id="KW-0812">Transmembrane</keyword>
<dbReference type="SUPFAM" id="SSF48726">
    <property type="entry name" value="Immunoglobulin"/>
    <property type="match status" value="2"/>
</dbReference>
<dbReference type="PANTHER" id="PTHR46484">
    <property type="entry name" value="SI:CH211-171H4.5-RELATED"/>
    <property type="match status" value="1"/>
</dbReference>
<dbReference type="Proteomes" id="UP000694621">
    <property type="component" value="Unplaced"/>
</dbReference>
<protein>
    <recommendedName>
        <fullName evidence="4">Immunoglobulin subtype domain-containing protein</fullName>
    </recommendedName>
</protein>
<evidence type="ECO:0000256" key="1">
    <source>
        <dbReference type="SAM" id="Phobius"/>
    </source>
</evidence>
<proteinExistence type="predicted"/>
<dbReference type="InterPro" id="IPR036179">
    <property type="entry name" value="Ig-like_dom_sf"/>
</dbReference>
<sequence>MYKKDDVIKILICLIILHTVYCKMSWHISGLRGSCLVIPCSYDYSAYPPWNPYRVVWYQHVSRGYPVVYDSWDPGSVIQKFRGKTSLYGNPHTRDCSLLIKDLNLAHHGEKLYAVINIESKCFYLSFKIFKPFICQLCANIGDTVSVQCSTYHTCPYNKPTISLSGINNKVGTSDQVENRAIGDGKYRITLTRRGVVQAETKSTLKFTAKASDNGKDITCRTEIKGNVQTVKITLKIKPLVGLKNALIYLLKGHLNARLNGQINVVLLFVLGFELSLVWIYDALTRACGWGWYW</sequence>
<dbReference type="Ensembl" id="ENSAMXT00005036313.1">
    <property type="protein sequence ID" value="ENSAMXP00005033235.1"/>
    <property type="gene ID" value="ENSAMXG00005016159.1"/>
</dbReference>
<keyword evidence="1" id="KW-1133">Transmembrane helix</keyword>
<evidence type="ECO:0008006" key="4">
    <source>
        <dbReference type="Google" id="ProtNLM"/>
    </source>
</evidence>
<dbReference type="InterPro" id="IPR013783">
    <property type="entry name" value="Ig-like_fold"/>
</dbReference>
<reference evidence="2" key="1">
    <citation type="submission" date="2025-08" db="UniProtKB">
        <authorList>
            <consortium name="Ensembl"/>
        </authorList>
    </citation>
    <scope>IDENTIFICATION</scope>
</reference>
<evidence type="ECO:0000313" key="3">
    <source>
        <dbReference type="Proteomes" id="UP000694621"/>
    </source>
</evidence>
<feature type="transmembrane region" description="Helical" evidence="1">
    <location>
        <begin position="265"/>
        <end position="284"/>
    </location>
</feature>